<evidence type="ECO:0000313" key="2">
    <source>
        <dbReference type="Proteomes" id="UP000078546"/>
    </source>
</evidence>
<dbReference type="Pfam" id="PF05795">
    <property type="entry name" value="Plasmodium_Vir"/>
    <property type="match status" value="1"/>
</dbReference>
<sequence>MEEGHNEYRYNSFDEYISNYGTFKNIQGEIGEHYESFPNVIVKETKHKEFIIGDCLRLRLYLLKFATKEACEKKNCCAYINYLLNYYIRNYYESQKSIFKNYTSYMNDDSNHDIKELCGSKINDIDDNKYQKIFKLYTGYKICENFIYNKYDSRKCSLANSCSFAYNNIITTHPELNDVKFCKALKNFKDVLESYKLKSKIKCSGEYLNLLSYPESCTLLLQKSEQLVVSSGYQAGQTETQIESEGPSGLQEDQMVEIQEDYTTSPSSLSTTLPISLFSSGMGGLLILLSFYKFTPLGQWLKLHTQRYGAITKNSDEELYEMQQPTSEYDERNSEYIGYNIAYNSL</sequence>
<dbReference type="Proteomes" id="UP000078546">
    <property type="component" value="Unassembled WGS sequence"/>
</dbReference>
<evidence type="ECO:0000313" key="1">
    <source>
        <dbReference type="EMBL" id="SBT01779.1"/>
    </source>
</evidence>
<gene>
    <name evidence="1" type="ORF">POVCU1_069440</name>
</gene>
<proteinExistence type="predicted"/>
<organism evidence="1 2">
    <name type="scientific">Plasmodium ovale curtisi</name>
    <dbReference type="NCBI Taxonomy" id="864141"/>
    <lineage>
        <taxon>Eukaryota</taxon>
        <taxon>Sar</taxon>
        <taxon>Alveolata</taxon>
        <taxon>Apicomplexa</taxon>
        <taxon>Aconoidasida</taxon>
        <taxon>Haemosporida</taxon>
        <taxon>Plasmodiidae</taxon>
        <taxon>Plasmodium</taxon>
        <taxon>Plasmodium (Plasmodium)</taxon>
    </lineage>
</organism>
<protein>
    <submittedName>
        <fullName evidence="1">PIR Superfamily Protein</fullName>
    </submittedName>
</protein>
<dbReference type="EMBL" id="FLQV01002728">
    <property type="protein sequence ID" value="SBT01779.1"/>
    <property type="molecule type" value="Genomic_DNA"/>
</dbReference>
<name>A0A1A8XBU3_PLAOA</name>
<dbReference type="InterPro" id="IPR008780">
    <property type="entry name" value="Plasmodium_Vir"/>
</dbReference>
<dbReference type="AlphaFoldDB" id="A0A1A8XBU3"/>
<accession>A0A1A8XBU3</accession>
<reference evidence="2" key="1">
    <citation type="submission" date="2016-05" db="EMBL/GenBank/DDBJ databases">
        <authorList>
            <person name="Naeem Raeece"/>
        </authorList>
    </citation>
    <scope>NUCLEOTIDE SEQUENCE [LARGE SCALE GENOMIC DNA]</scope>
</reference>